<dbReference type="Proteomes" id="UP001152300">
    <property type="component" value="Unassembled WGS sequence"/>
</dbReference>
<keyword evidence="5" id="KW-1185">Reference proteome</keyword>
<dbReference type="SUPFAM" id="SSF53098">
    <property type="entry name" value="Ribonuclease H-like"/>
    <property type="match status" value="1"/>
</dbReference>
<proteinExistence type="predicted"/>
<dbReference type="AlphaFoldDB" id="A0A9X0DJ13"/>
<organism evidence="4 5">
    <name type="scientific">Sclerotinia nivalis</name>
    <dbReference type="NCBI Taxonomy" id="352851"/>
    <lineage>
        <taxon>Eukaryota</taxon>
        <taxon>Fungi</taxon>
        <taxon>Dikarya</taxon>
        <taxon>Ascomycota</taxon>
        <taxon>Pezizomycotina</taxon>
        <taxon>Leotiomycetes</taxon>
        <taxon>Helotiales</taxon>
        <taxon>Sclerotiniaceae</taxon>
        <taxon>Sclerotinia</taxon>
    </lineage>
</organism>
<dbReference type="CDD" id="cd01650">
    <property type="entry name" value="RT_nLTR_like"/>
    <property type="match status" value="1"/>
</dbReference>
<evidence type="ECO:0000313" key="4">
    <source>
        <dbReference type="EMBL" id="KAJ8063422.1"/>
    </source>
</evidence>
<dbReference type="Gene3D" id="3.60.10.10">
    <property type="entry name" value="Endonuclease/exonuclease/phosphatase"/>
    <property type="match status" value="1"/>
</dbReference>
<reference evidence="4" key="1">
    <citation type="submission" date="2022-11" db="EMBL/GenBank/DDBJ databases">
        <title>Genome Resource of Sclerotinia nivalis Strain SnTB1, a Plant Pathogen Isolated from American Ginseng.</title>
        <authorList>
            <person name="Fan S."/>
        </authorList>
    </citation>
    <scope>NUCLEOTIDE SEQUENCE</scope>
    <source>
        <strain evidence="4">SnTB1</strain>
    </source>
</reference>
<feature type="region of interest" description="Disordered" evidence="1">
    <location>
        <begin position="1184"/>
        <end position="1206"/>
    </location>
</feature>
<dbReference type="Gene3D" id="3.30.420.10">
    <property type="entry name" value="Ribonuclease H-like superfamily/Ribonuclease H"/>
    <property type="match status" value="1"/>
</dbReference>
<dbReference type="Pfam" id="PF00075">
    <property type="entry name" value="RNase_H"/>
    <property type="match status" value="1"/>
</dbReference>
<dbReference type="PROSITE" id="PS50878">
    <property type="entry name" value="RT_POL"/>
    <property type="match status" value="1"/>
</dbReference>
<dbReference type="Pfam" id="PF00078">
    <property type="entry name" value="RVT_1"/>
    <property type="match status" value="1"/>
</dbReference>
<dbReference type="InterPro" id="IPR000477">
    <property type="entry name" value="RT_dom"/>
</dbReference>
<dbReference type="InterPro" id="IPR036691">
    <property type="entry name" value="Endo/exonu/phosph_ase_sf"/>
</dbReference>
<dbReference type="InterPro" id="IPR012337">
    <property type="entry name" value="RNaseH-like_sf"/>
</dbReference>
<dbReference type="PANTHER" id="PTHR33481:SF1">
    <property type="entry name" value="ENDONUCLEASE_EXONUCLEASE_PHOSPHATASE DOMAIN-CONTAINING PROTEIN-RELATED"/>
    <property type="match status" value="1"/>
</dbReference>
<feature type="compositionally biased region" description="Acidic residues" evidence="1">
    <location>
        <begin position="1190"/>
        <end position="1199"/>
    </location>
</feature>
<sequence length="1206" mass="137151">MQIIDISEGNYTIQLLNIYNEADQTKEKGHTIERCLFDTPLSHHTIIVGDFNSHYPWWDPFLNKSSNADQLAEWFEDHNLTIMNEPGISTFYRTNMTNPSVLDLTLATEAISLNILDWQVLPDFGSDHLGILFEVKGTGIRSTNVAPLARFNTKQADWDKFTNTLQSKLLASVILNSNDYLNIITLESNSLDSLLDKNQQIQTLDKAAIEFTQIITNSAEISIPRIKSTKRAKPWWSPELKALRKRLANEYENAKRYPEDDVFKKIYQSARNHYFQAIKTAKKNHWNEFLEKEDTQTIFKAMFYTKNLQTERIPNIRSNSFQLESSFEGKCSAFRSVLFPPPPPPNTTAPKWEGYKQSKMWDWPKLTENELFSACSAKIKGKSPGPDGITQEIIIRTYKAIPKAFFTLFSNLINLGYHPSYWKQATGAILKKPSKPDYTIPKAYRVIAILNCLGKISERILAQRLSFLAETTNLLHHSQMGGRQKKSAIDTAILLTTEIERNSRIKKKTSALFLDVKGAFDYVSKNRLLDICKNLNLPISLIAWISSFLEERLLKLSFDGQTEAFKPINTGIPQGSPISPILFLIYIRDLFQSNSVEYLSYIDDIAMITHSSSWKKNILSLERAAKQIYALGEKNAIQFDLAKTELMHFSTFKYAKDASIKLPNSEIVQPSSLVRWLGIWFDPGLNFKQHVAIRATQAKASFYRMARLANTEKGLSPKALRQLYIACVTSIADYGSIIWWKDQASFKKTLQLLQNLALRKILGVFKTSPIKPMEVEAALCPPEIRLNAGIRQYAFRLLKTSPFHPVNMIIRKLIAEKEDQNSIMTPRRKLPKPTQLEKITNSIEEDFDPLMLEKIDHFHFPPWKRDTPYKVNISKVSKEEAAIAHNLVFKNRSKNTIIIYTDASSTLEGIGVGIGIVAISANGQALYKETINIGINQLVYNGELLGVTKAIEYASSIAQPGEKFKIYSDNQAGLYRLKTPSDAPGQICQIRAIKATETLLRKGAEISLNWVPGHTSVEGNELADALAKEATKQRSSSNETSFASLEMDIKRTKSEEWNTLLYSSNSAYSKIYPWKTSSKIGIPENTKRSSISALFQLKIGHGYFKSYLQRFGISANDKCRCGKRESPNHLLFSCPLYKSTRRIFKKNNPTSRLTMKYLLHTKTGIIKTLEFIEETKIATRSWHLTRMQEDAEQEDEGEEGEPRENG</sequence>
<dbReference type="PROSITE" id="PS50879">
    <property type="entry name" value="RNASE_H_1"/>
    <property type="match status" value="1"/>
</dbReference>
<dbReference type="GO" id="GO:0003676">
    <property type="term" value="F:nucleic acid binding"/>
    <property type="evidence" value="ECO:0007669"/>
    <property type="project" value="InterPro"/>
</dbReference>
<comment type="caution">
    <text evidence="4">The sequence shown here is derived from an EMBL/GenBank/DDBJ whole genome shotgun (WGS) entry which is preliminary data.</text>
</comment>
<feature type="domain" description="RNase H type-1" evidence="3">
    <location>
        <begin position="893"/>
        <end position="1032"/>
    </location>
</feature>
<dbReference type="FunFam" id="3.30.420.10:FF:000077">
    <property type="entry name" value="Uncharacterized protein"/>
    <property type="match status" value="1"/>
</dbReference>
<dbReference type="GO" id="GO:0004523">
    <property type="term" value="F:RNA-DNA hybrid ribonuclease activity"/>
    <property type="evidence" value="ECO:0007669"/>
    <property type="project" value="InterPro"/>
</dbReference>
<dbReference type="PANTHER" id="PTHR33481">
    <property type="entry name" value="REVERSE TRANSCRIPTASE"/>
    <property type="match status" value="1"/>
</dbReference>
<evidence type="ECO:0000259" key="3">
    <source>
        <dbReference type="PROSITE" id="PS50879"/>
    </source>
</evidence>
<dbReference type="OrthoDB" id="3527090at2759"/>
<feature type="domain" description="Reverse transcriptase" evidence="2">
    <location>
        <begin position="411"/>
        <end position="681"/>
    </location>
</feature>
<dbReference type="SUPFAM" id="SSF56219">
    <property type="entry name" value="DNase I-like"/>
    <property type="match status" value="1"/>
</dbReference>
<dbReference type="EMBL" id="JAPEIS010000009">
    <property type="protein sequence ID" value="KAJ8063422.1"/>
    <property type="molecule type" value="Genomic_DNA"/>
</dbReference>
<gene>
    <name evidence="4" type="ORF">OCU04_008642</name>
</gene>
<name>A0A9X0DJ13_9HELO</name>
<dbReference type="InterPro" id="IPR005135">
    <property type="entry name" value="Endo/exonuclease/phosphatase"/>
</dbReference>
<evidence type="ECO:0000259" key="2">
    <source>
        <dbReference type="PROSITE" id="PS50878"/>
    </source>
</evidence>
<dbReference type="InterPro" id="IPR043502">
    <property type="entry name" value="DNA/RNA_pol_sf"/>
</dbReference>
<dbReference type="InterPro" id="IPR002156">
    <property type="entry name" value="RNaseH_domain"/>
</dbReference>
<evidence type="ECO:0000256" key="1">
    <source>
        <dbReference type="SAM" id="MobiDB-lite"/>
    </source>
</evidence>
<dbReference type="SUPFAM" id="SSF56672">
    <property type="entry name" value="DNA/RNA polymerases"/>
    <property type="match status" value="1"/>
</dbReference>
<protein>
    <recommendedName>
        <fullName evidence="6">Reverse transcriptase</fullName>
    </recommendedName>
</protein>
<dbReference type="CDD" id="cd09276">
    <property type="entry name" value="Rnase_HI_RT_non_LTR"/>
    <property type="match status" value="1"/>
</dbReference>
<evidence type="ECO:0008006" key="6">
    <source>
        <dbReference type="Google" id="ProtNLM"/>
    </source>
</evidence>
<evidence type="ECO:0000313" key="5">
    <source>
        <dbReference type="Proteomes" id="UP001152300"/>
    </source>
</evidence>
<dbReference type="Pfam" id="PF14529">
    <property type="entry name" value="Exo_endo_phos_2"/>
    <property type="match status" value="1"/>
</dbReference>
<dbReference type="InterPro" id="IPR036397">
    <property type="entry name" value="RNaseH_sf"/>
</dbReference>
<accession>A0A9X0DJ13</accession>